<dbReference type="Proteomes" id="UP001188597">
    <property type="component" value="Unassembled WGS sequence"/>
</dbReference>
<feature type="compositionally biased region" description="Basic and acidic residues" evidence="1">
    <location>
        <begin position="525"/>
        <end position="534"/>
    </location>
</feature>
<feature type="region of interest" description="Disordered" evidence="1">
    <location>
        <begin position="170"/>
        <end position="196"/>
    </location>
</feature>
<feature type="domain" description="Reverse transcriptase/retrotransposon-derived protein RNase H-like" evidence="2">
    <location>
        <begin position="326"/>
        <end position="393"/>
    </location>
</feature>
<dbReference type="InterPro" id="IPR043502">
    <property type="entry name" value="DNA/RNA_pol_sf"/>
</dbReference>
<dbReference type="Gene3D" id="3.30.420.10">
    <property type="entry name" value="Ribonuclease H-like superfamily/Ribonuclease H"/>
    <property type="match status" value="1"/>
</dbReference>
<dbReference type="EMBL" id="JAVXUP010000951">
    <property type="protein sequence ID" value="KAK3018187.1"/>
    <property type="molecule type" value="Genomic_DNA"/>
</dbReference>
<dbReference type="SUPFAM" id="SSF56672">
    <property type="entry name" value="DNA/RNA polymerases"/>
    <property type="match status" value="1"/>
</dbReference>
<evidence type="ECO:0000256" key="1">
    <source>
        <dbReference type="SAM" id="MobiDB-lite"/>
    </source>
</evidence>
<dbReference type="Pfam" id="PF17919">
    <property type="entry name" value="RT_RNaseH_2"/>
    <property type="match status" value="1"/>
</dbReference>
<dbReference type="AlphaFoldDB" id="A0AA88W1K9"/>
<dbReference type="InterPro" id="IPR036397">
    <property type="entry name" value="RNaseH_sf"/>
</dbReference>
<feature type="region of interest" description="Disordered" evidence="1">
    <location>
        <begin position="525"/>
        <end position="544"/>
    </location>
</feature>
<dbReference type="InterPro" id="IPR012337">
    <property type="entry name" value="RNaseH-like_sf"/>
</dbReference>
<dbReference type="PANTHER" id="PTHR48475:SF2">
    <property type="entry name" value="RIBONUCLEASE H"/>
    <property type="match status" value="1"/>
</dbReference>
<evidence type="ECO:0000313" key="3">
    <source>
        <dbReference type="EMBL" id="KAK3018187.1"/>
    </source>
</evidence>
<organism evidence="3 4">
    <name type="scientific">Escallonia herrerae</name>
    <dbReference type="NCBI Taxonomy" id="1293975"/>
    <lineage>
        <taxon>Eukaryota</taxon>
        <taxon>Viridiplantae</taxon>
        <taxon>Streptophyta</taxon>
        <taxon>Embryophyta</taxon>
        <taxon>Tracheophyta</taxon>
        <taxon>Spermatophyta</taxon>
        <taxon>Magnoliopsida</taxon>
        <taxon>eudicotyledons</taxon>
        <taxon>Gunneridae</taxon>
        <taxon>Pentapetalae</taxon>
        <taxon>asterids</taxon>
        <taxon>campanulids</taxon>
        <taxon>Escalloniales</taxon>
        <taxon>Escalloniaceae</taxon>
        <taxon>Escallonia</taxon>
    </lineage>
</organism>
<name>A0AA88W1K9_9ASTE</name>
<dbReference type="PANTHER" id="PTHR48475">
    <property type="entry name" value="RIBONUCLEASE H"/>
    <property type="match status" value="1"/>
</dbReference>
<dbReference type="SUPFAM" id="SSF53098">
    <property type="entry name" value="Ribonuclease H-like"/>
    <property type="match status" value="1"/>
</dbReference>
<evidence type="ECO:0000259" key="2">
    <source>
        <dbReference type="Pfam" id="PF17919"/>
    </source>
</evidence>
<gene>
    <name evidence="3" type="ORF">RJ639_005164</name>
</gene>
<dbReference type="GO" id="GO:0003676">
    <property type="term" value="F:nucleic acid binding"/>
    <property type="evidence" value="ECO:0007669"/>
    <property type="project" value="InterPro"/>
</dbReference>
<feature type="region of interest" description="Disordered" evidence="1">
    <location>
        <begin position="138"/>
        <end position="157"/>
    </location>
</feature>
<keyword evidence="4" id="KW-1185">Reference proteome</keyword>
<evidence type="ECO:0000313" key="4">
    <source>
        <dbReference type="Proteomes" id="UP001188597"/>
    </source>
</evidence>
<accession>A0AA88W1K9</accession>
<proteinExistence type="predicted"/>
<protein>
    <recommendedName>
        <fullName evidence="2">Reverse transcriptase/retrotransposon-derived protein RNase H-like domain-containing protein</fullName>
    </recommendedName>
</protein>
<dbReference type="InterPro" id="IPR041577">
    <property type="entry name" value="RT_RNaseH_2"/>
</dbReference>
<reference evidence="3" key="1">
    <citation type="submission" date="2022-12" db="EMBL/GenBank/DDBJ databases">
        <title>Draft genome assemblies for two species of Escallonia (Escalloniales).</title>
        <authorList>
            <person name="Chanderbali A."/>
            <person name="Dervinis C."/>
            <person name="Anghel I."/>
            <person name="Soltis D."/>
            <person name="Soltis P."/>
            <person name="Zapata F."/>
        </authorList>
    </citation>
    <scope>NUCLEOTIDE SEQUENCE</scope>
    <source>
        <strain evidence="3">UCBG64.0493</strain>
        <tissue evidence="3">Leaf</tissue>
    </source>
</reference>
<comment type="caution">
    <text evidence="3">The sequence shown here is derived from an EMBL/GenBank/DDBJ whole genome shotgun (WGS) entry which is preliminary data.</text>
</comment>
<sequence length="719" mass="81425">MDHATVMTRLSRAAPIPLLRRLLDLTPLGDRFTGRRHPNIAFKIEAPGRFSGVTLEVDNLDESVKAFLRGLCPTPKFAFSVNKNPPRNMRALLEKANKKNLTILLNVVLEKNESLAHYLERFNGETLEVHNLDNLSRHSFEASVPPPSSHSPSTKPLDEYESLYRERHSLEASVPPPSSHSPSTKPPKEYESPSREVTSIFRQKNTWRSTEDDMEKGIREVKGDQTVARQCYVTSCLSKNKEALIIKDLREDAKMQRGKPVEDLVSIEVYPREKEKTVWIGLTLKEDTKLKLVDLLRTYADIFTWTAIDMPGIDPEAIKKARDFPWTEDCQKSFEELKTYLSTPGLLSKPLPGEDLFIYLSVSKVAVSTILVREENGIQKSIYYFNKVLQDAQALADFIVECMLPEDPPLLVISKAQDPWNLYVDGSSTIGSSGTGIILISPESFIIESALRFGFQALNNEAEYEALLAGIRGNTLLTLLQDRVSDPKAATGKLALDWKGPYLVLKVIKPDAYALRTISRDSIPRRTVSPERDPTAGNIKSSKGISRNRSANISLAFRSPSRRSPDYQRDMDVRHPHIVSPNSPSRPKVKVFLNGHTFYDSGRRLQRTDPWPSLEVEHTSPREGDIPRSTPIVLPLTSYGKGCDDWGLERPTSVWDVRARPLNEEELLLISSLEEVTLFEDSDILTTREFETMTIEVLKKKEEEIYLMKKNMLPNFRVR</sequence>